<dbReference type="Pfam" id="PF00572">
    <property type="entry name" value="Ribosomal_L13"/>
    <property type="match status" value="1"/>
</dbReference>
<comment type="similarity">
    <text evidence="1">Belongs to the universal ribosomal protein uL13 family.</text>
</comment>
<dbReference type="AlphaFoldDB" id="A0A6G1SK45"/>
<dbReference type="GO" id="GO:0006412">
    <property type="term" value="P:translation"/>
    <property type="evidence" value="ECO:0007669"/>
    <property type="project" value="InterPro"/>
</dbReference>
<reference evidence="4" key="1">
    <citation type="submission" date="2018-10" db="EMBL/GenBank/DDBJ databases">
        <title>Transcriptome assembly of Aceria tosichella (Wheat curl mite) Type 2.</title>
        <authorList>
            <person name="Scully E.D."/>
            <person name="Geib S.M."/>
            <person name="Palmer N.A."/>
            <person name="Gupta A.K."/>
            <person name="Sarath G."/>
            <person name="Tatineni S."/>
        </authorList>
    </citation>
    <scope>NUCLEOTIDE SEQUENCE</scope>
    <source>
        <strain evidence="4">LincolnNE</strain>
    </source>
</reference>
<gene>
    <name evidence="4" type="primary">mRpL13</name>
    <name evidence="4" type="ORF">g.2864</name>
</gene>
<dbReference type="GO" id="GO:0003729">
    <property type="term" value="F:mRNA binding"/>
    <property type="evidence" value="ECO:0007669"/>
    <property type="project" value="TreeGrafter"/>
</dbReference>
<dbReference type="InterPro" id="IPR005823">
    <property type="entry name" value="Ribosomal_uL13_bac-type"/>
</dbReference>
<dbReference type="PANTHER" id="PTHR11545:SF2">
    <property type="entry name" value="LARGE RIBOSOMAL SUBUNIT PROTEIN UL13M"/>
    <property type="match status" value="1"/>
</dbReference>
<protein>
    <submittedName>
        <fullName evidence="4">39S ribosomal protein L13, mitochondrial</fullName>
    </submittedName>
</protein>
<sequence length="181" mass="21475">MSSMTKLRRVKHWRTFARTWWLYDAKWQDPFDSGLLVARYLTGKHKPIWHPELDCGDHVVVINASQIALPNEEWRWRSFFHNTQWGGGQNWASAWERHLKDPTFILERAIYRYSGKGDARYKAFARLTLTKGDILPDDIKSKISAQIRQLRDVPRKLEDISSEELDNFPKLFDFEQVEKVN</sequence>
<name>A0A6G1SK45_9ACAR</name>
<dbReference type="GO" id="GO:0003735">
    <property type="term" value="F:structural constituent of ribosome"/>
    <property type="evidence" value="ECO:0007669"/>
    <property type="project" value="InterPro"/>
</dbReference>
<dbReference type="PIRSF" id="PIRSF002181">
    <property type="entry name" value="Ribosomal_L13"/>
    <property type="match status" value="1"/>
</dbReference>
<dbReference type="PANTHER" id="PTHR11545">
    <property type="entry name" value="RIBOSOMAL PROTEIN L13"/>
    <property type="match status" value="1"/>
</dbReference>
<evidence type="ECO:0000313" key="4">
    <source>
        <dbReference type="EMBL" id="MDE50547.1"/>
    </source>
</evidence>
<dbReference type="InterPro" id="IPR036899">
    <property type="entry name" value="Ribosomal_uL13_sf"/>
</dbReference>
<dbReference type="Gene3D" id="3.90.1180.10">
    <property type="entry name" value="Ribosomal protein L13"/>
    <property type="match status" value="1"/>
</dbReference>
<evidence type="ECO:0000256" key="3">
    <source>
        <dbReference type="ARBA" id="ARBA00023274"/>
    </source>
</evidence>
<dbReference type="GO" id="GO:0005762">
    <property type="term" value="C:mitochondrial large ribosomal subunit"/>
    <property type="evidence" value="ECO:0007669"/>
    <property type="project" value="TreeGrafter"/>
</dbReference>
<dbReference type="EMBL" id="GGYP01005776">
    <property type="protein sequence ID" value="MDE50547.1"/>
    <property type="molecule type" value="Transcribed_RNA"/>
</dbReference>
<dbReference type="InterPro" id="IPR005822">
    <property type="entry name" value="Ribosomal_uL13"/>
</dbReference>
<keyword evidence="3" id="KW-0687">Ribonucleoprotein</keyword>
<evidence type="ECO:0000256" key="2">
    <source>
        <dbReference type="ARBA" id="ARBA00022980"/>
    </source>
</evidence>
<proteinExistence type="inferred from homology"/>
<dbReference type="SUPFAM" id="SSF52161">
    <property type="entry name" value="Ribosomal protein L13"/>
    <property type="match status" value="1"/>
</dbReference>
<dbReference type="CDD" id="cd00392">
    <property type="entry name" value="Ribosomal_L13"/>
    <property type="match status" value="1"/>
</dbReference>
<dbReference type="GO" id="GO:0017148">
    <property type="term" value="P:negative regulation of translation"/>
    <property type="evidence" value="ECO:0007669"/>
    <property type="project" value="TreeGrafter"/>
</dbReference>
<keyword evidence="2 4" id="KW-0689">Ribosomal protein</keyword>
<organism evidence="4">
    <name type="scientific">Aceria tosichella</name>
    <name type="common">wheat curl mite</name>
    <dbReference type="NCBI Taxonomy" id="561515"/>
    <lineage>
        <taxon>Eukaryota</taxon>
        <taxon>Metazoa</taxon>
        <taxon>Ecdysozoa</taxon>
        <taxon>Arthropoda</taxon>
        <taxon>Chelicerata</taxon>
        <taxon>Arachnida</taxon>
        <taxon>Acari</taxon>
        <taxon>Acariformes</taxon>
        <taxon>Trombidiformes</taxon>
        <taxon>Prostigmata</taxon>
        <taxon>Eupodina</taxon>
        <taxon>Eriophyoidea</taxon>
        <taxon>Eriophyidae</taxon>
        <taxon>Eriophyinae</taxon>
        <taxon>Aceriini</taxon>
        <taxon>Aceria</taxon>
    </lineage>
</organism>
<evidence type="ECO:0000256" key="1">
    <source>
        <dbReference type="ARBA" id="ARBA00006227"/>
    </source>
</evidence>
<accession>A0A6G1SK45</accession>